<dbReference type="Pfam" id="PF00106">
    <property type="entry name" value="adh_short"/>
    <property type="match status" value="1"/>
</dbReference>
<dbReference type="InterPro" id="IPR020904">
    <property type="entry name" value="Sc_DH/Rdtase_CS"/>
</dbReference>
<dbReference type="PROSITE" id="PS00061">
    <property type="entry name" value="ADH_SHORT"/>
    <property type="match status" value="1"/>
</dbReference>
<dbReference type="Proteomes" id="UP000254209">
    <property type="component" value="Unassembled WGS sequence"/>
</dbReference>
<gene>
    <name evidence="4" type="primary">ydfG</name>
    <name evidence="4" type="ORF">NCTC10283_00916</name>
</gene>
<evidence type="ECO:0000313" key="4">
    <source>
        <dbReference type="EMBL" id="SSY70802.1"/>
    </source>
</evidence>
<sequence>MAILITGASSGFGAAMAQTFVQAGYLVIGTARRGEKLTDLQVRLGDRFQPIVMDVCDKESVQAALLHIQTLPEKFQTIDCLINNAGLALGLDSADKANFADWETMIHTNIIGLSYLTHQVLPKMVVNKRGYIINIGSIAGNYPYFGGNVYGATKAYVRQFSLNLRADLHGTGVRVSNIEPGLCEGSEFSNVRFKGDDERAAKLYEYANALTAQDIAETALWLYQRPAHMNVNTIEVMPVSQSFAGLQVHKDVPPPPPAPELPVVVETPSVAAAQSEQGFLGKLASLFK</sequence>
<reference evidence="4 5" key="1">
    <citation type="submission" date="2018-06" db="EMBL/GenBank/DDBJ databases">
        <authorList>
            <consortium name="Pathogen Informatics"/>
            <person name="Doyle S."/>
        </authorList>
    </citation>
    <scope>NUCLEOTIDE SEQUENCE [LARGE SCALE GENOMIC DNA]</scope>
    <source>
        <strain evidence="4 5">NCTC10283</strain>
    </source>
</reference>
<keyword evidence="2 4" id="KW-0560">Oxidoreductase</keyword>
<dbReference type="PRINTS" id="PR00080">
    <property type="entry name" value="SDRFAMILY"/>
</dbReference>
<protein>
    <submittedName>
        <fullName evidence="4">NADP-dependent 3-hydroxy acid dehydrogenase YdfG</fullName>
        <ecNumber evidence="4">1.1.1.-</ecNumber>
    </submittedName>
</protein>
<dbReference type="OrthoDB" id="6823797at2"/>
<dbReference type="EC" id="1.1.1.-" evidence="4"/>
<keyword evidence="5" id="KW-1185">Reference proteome</keyword>
<dbReference type="SUPFAM" id="SSF51735">
    <property type="entry name" value="NAD(P)-binding Rossmann-fold domains"/>
    <property type="match status" value="1"/>
</dbReference>
<accession>A0A376BM11</accession>
<comment type="similarity">
    <text evidence="1 3">Belongs to the short-chain dehydrogenases/reductases (SDR) family.</text>
</comment>
<evidence type="ECO:0000313" key="5">
    <source>
        <dbReference type="Proteomes" id="UP000254209"/>
    </source>
</evidence>
<dbReference type="InterPro" id="IPR002347">
    <property type="entry name" value="SDR_fam"/>
</dbReference>
<dbReference type="EMBL" id="UFSO01000002">
    <property type="protein sequence ID" value="SSY70802.1"/>
    <property type="molecule type" value="Genomic_DNA"/>
</dbReference>
<dbReference type="AlphaFoldDB" id="A0A376BM11"/>
<evidence type="ECO:0000256" key="1">
    <source>
        <dbReference type="ARBA" id="ARBA00006484"/>
    </source>
</evidence>
<evidence type="ECO:0000256" key="2">
    <source>
        <dbReference type="ARBA" id="ARBA00023002"/>
    </source>
</evidence>
<dbReference type="FunFam" id="3.40.50.720:FF:000047">
    <property type="entry name" value="NADP-dependent L-serine/L-allo-threonine dehydrogenase"/>
    <property type="match status" value="1"/>
</dbReference>
<evidence type="ECO:0000256" key="3">
    <source>
        <dbReference type="RuleBase" id="RU000363"/>
    </source>
</evidence>
<dbReference type="STRING" id="1120980.GCA_000745955_01419"/>
<dbReference type="PANTHER" id="PTHR42901:SF1">
    <property type="entry name" value="ALCOHOL DEHYDROGENASE"/>
    <property type="match status" value="1"/>
</dbReference>
<dbReference type="PANTHER" id="PTHR42901">
    <property type="entry name" value="ALCOHOL DEHYDROGENASE"/>
    <property type="match status" value="1"/>
</dbReference>
<dbReference type="InterPro" id="IPR036291">
    <property type="entry name" value="NAD(P)-bd_dom_sf"/>
</dbReference>
<dbReference type="GO" id="GO:0016616">
    <property type="term" value="F:oxidoreductase activity, acting on the CH-OH group of donors, NAD or NADP as acceptor"/>
    <property type="evidence" value="ECO:0007669"/>
    <property type="project" value="UniProtKB-ARBA"/>
</dbReference>
<dbReference type="Gene3D" id="3.40.50.720">
    <property type="entry name" value="NAD(P)-binding Rossmann-like Domain"/>
    <property type="match status" value="1"/>
</dbReference>
<dbReference type="PRINTS" id="PR00081">
    <property type="entry name" value="GDHRDH"/>
</dbReference>
<dbReference type="RefSeq" id="WP_034293068.1">
    <property type="nucleotide sequence ID" value="NZ_CP091519.2"/>
</dbReference>
<organism evidence="4 5">
    <name type="scientific">Alysiella crassa</name>
    <dbReference type="NCBI Taxonomy" id="153491"/>
    <lineage>
        <taxon>Bacteria</taxon>
        <taxon>Pseudomonadati</taxon>
        <taxon>Pseudomonadota</taxon>
        <taxon>Betaproteobacteria</taxon>
        <taxon>Neisseriales</taxon>
        <taxon>Neisseriaceae</taxon>
        <taxon>Alysiella</taxon>
    </lineage>
</organism>
<proteinExistence type="inferred from homology"/>
<name>A0A376BM11_9NEIS</name>